<evidence type="ECO:0000256" key="4">
    <source>
        <dbReference type="ARBA" id="ARBA00022741"/>
    </source>
</evidence>
<keyword evidence="3" id="KW-0479">Metal-binding</keyword>
<dbReference type="SUPFAM" id="SSF52540">
    <property type="entry name" value="P-loop containing nucleoside triphosphate hydrolases"/>
    <property type="match status" value="1"/>
</dbReference>
<dbReference type="InterPro" id="IPR013444">
    <property type="entry name" value="Helicase_Cas3_CRISPR-ass_Anaes"/>
</dbReference>
<keyword evidence="6" id="KW-0347">Helicase</keyword>
<evidence type="ECO:0000313" key="11">
    <source>
        <dbReference type="Proteomes" id="UP000002221"/>
    </source>
</evidence>
<keyword evidence="4" id="KW-0547">Nucleotide-binding</keyword>
<evidence type="ECO:0000256" key="6">
    <source>
        <dbReference type="ARBA" id="ARBA00022806"/>
    </source>
</evidence>
<organism evidence="10 11">
    <name type="scientific">Rhodothermus marinus (strain ATCC 43812 / DSM 4252 / R-10)</name>
    <name type="common">Rhodothermus obamensis</name>
    <dbReference type="NCBI Taxonomy" id="518766"/>
    <lineage>
        <taxon>Bacteria</taxon>
        <taxon>Pseudomonadati</taxon>
        <taxon>Rhodothermota</taxon>
        <taxon>Rhodothermia</taxon>
        <taxon>Rhodothermales</taxon>
        <taxon>Rhodothermaceae</taxon>
        <taxon>Rhodothermus</taxon>
    </lineage>
</organism>
<comment type="similarity">
    <text evidence="1">In the N-terminal section; belongs to the CRISPR-associated nuclease Cas3-HD family.</text>
</comment>
<dbReference type="PROSITE" id="PS51643">
    <property type="entry name" value="HD_CAS3"/>
    <property type="match status" value="1"/>
</dbReference>
<dbReference type="Gene3D" id="3.40.50.300">
    <property type="entry name" value="P-loop containing nucleotide triphosphate hydrolases"/>
    <property type="match status" value="2"/>
</dbReference>
<name>D0MKL2_RHOM4</name>
<dbReference type="Pfam" id="PF22590">
    <property type="entry name" value="Cas3-like_C_2"/>
    <property type="match status" value="1"/>
</dbReference>
<evidence type="ECO:0000256" key="8">
    <source>
        <dbReference type="ARBA" id="ARBA00023118"/>
    </source>
</evidence>
<dbReference type="KEGG" id="rmr:Rmar_2808"/>
<dbReference type="GO" id="GO:0046872">
    <property type="term" value="F:metal ion binding"/>
    <property type="evidence" value="ECO:0007669"/>
    <property type="project" value="UniProtKB-KW"/>
</dbReference>
<proteinExistence type="inferred from homology"/>
<dbReference type="HOGENOM" id="CLU_010520_0_0_10"/>
<dbReference type="InterPro" id="IPR038257">
    <property type="entry name" value="CRISPR-assoc_Cas3_HD_sf"/>
</dbReference>
<dbReference type="GO" id="GO:0016787">
    <property type="term" value="F:hydrolase activity"/>
    <property type="evidence" value="ECO:0007669"/>
    <property type="project" value="UniProtKB-KW"/>
</dbReference>
<feature type="domain" description="HD Cas3-type" evidence="9">
    <location>
        <begin position="732"/>
        <end position="925"/>
    </location>
</feature>
<keyword evidence="5" id="KW-0378">Hydrolase</keyword>
<keyword evidence="10" id="KW-0614">Plasmid</keyword>
<evidence type="ECO:0000256" key="3">
    <source>
        <dbReference type="ARBA" id="ARBA00022723"/>
    </source>
</evidence>
<dbReference type="Pfam" id="PF18019">
    <property type="entry name" value="Cas3_HD"/>
    <property type="match status" value="1"/>
</dbReference>
<dbReference type="InterPro" id="IPR014001">
    <property type="entry name" value="Helicase_ATP-bd"/>
</dbReference>
<evidence type="ECO:0000256" key="2">
    <source>
        <dbReference type="ARBA" id="ARBA00009046"/>
    </source>
</evidence>
<geneLocation type="plasmid" evidence="10 11">
    <name>pRMAR01</name>
</geneLocation>
<gene>
    <name evidence="10" type="ordered locus">Rmar_2808</name>
</gene>
<dbReference type="RefSeq" id="WP_012845286.1">
    <property type="nucleotide sequence ID" value="NC_013502.1"/>
</dbReference>
<dbReference type="Gene3D" id="1.10.3210.30">
    <property type="match status" value="1"/>
</dbReference>
<dbReference type="eggNOG" id="COG1203">
    <property type="taxonomic scope" value="Bacteria"/>
</dbReference>
<dbReference type="GO" id="GO:0051607">
    <property type="term" value="P:defense response to virus"/>
    <property type="evidence" value="ECO:0007669"/>
    <property type="project" value="UniProtKB-KW"/>
</dbReference>
<evidence type="ECO:0000313" key="10">
    <source>
        <dbReference type="EMBL" id="ACY49676.1"/>
    </source>
</evidence>
<evidence type="ECO:0000256" key="1">
    <source>
        <dbReference type="ARBA" id="ARBA00006847"/>
    </source>
</evidence>
<keyword evidence="7" id="KW-0067">ATP-binding</keyword>
<dbReference type="GO" id="GO:0004386">
    <property type="term" value="F:helicase activity"/>
    <property type="evidence" value="ECO:0007669"/>
    <property type="project" value="UniProtKB-KW"/>
</dbReference>
<dbReference type="AlphaFoldDB" id="D0MKL2"/>
<dbReference type="GO" id="GO:0005524">
    <property type="term" value="F:ATP binding"/>
    <property type="evidence" value="ECO:0007669"/>
    <property type="project" value="UniProtKB-KW"/>
</dbReference>
<dbReference type="OrthoDB" id="9810236at2"/>
<evidence type="ECO:0000259" key="9">
    <source>
        <dbReference type="PROSITE" id="PS51643"/>
    </source>
</evidence>
<dbReference type="Proteomes" id="UP000002221">
    <property type="component" value="Plasmid pRMAR01"/>
</dbReference>
<dbReference type="InterPro" id="IPR027417">
    <property type="entry name" value="P-loop_NTPase"/>
</dbReference>
<accession>D0MKL2</accession>
<reference evidence="10 11" key="1">
    <citation type="journal article" date="2009" name="Stand. Genomic Sci.">
        <title>Complete genome sequence of Rhodothermus marinus type strain (R-10).</title>
        <authorList>
            <person name="Nolan M."/>
            <person name="Tindall B.J."/>
            <person name="Pomrenke H."/>
            <person name="Lapidus A."/>
            <person name="Copeland A."/>
            <person name="Glavina Del Rio T."/>
            <person name="Lucas S."/>
            <person name="Chen F."/>
            <person name="Tice H."/>
            <person name="Cheng J.F."/>
            <person name="Saunders E."/>
            <person name="Han C."/>
            <person name="Bruce D."/>
            <person name="Goodwin L."/>
            <person name="Chain P."/>
            <person name="Pitluck S."/>
            <person name="Ovchinikova G."/>
            <person name="Pati A."/>
            <person name="Ivanova N."/>
            <person name="Mavromatis K."/>
            <person name="Chen A."/>
            <person name="Palaniappan K."/>
            <person name="Land M."/>
            <person name="Hauser L."/>
            <person name="Chang Y.J."/>
            <person name="Jeffries C.D."/>
            <person name="Brettin T."/>
            <person name="Goker M."/>
            <person name="Bristow J."/>
            <person name="Eisen J.A."/>
            <person name="Markowitz V."/>
            <person name="Hugenholtz P."/>
            <person name="Kyrpides N.C."/>
            <person name="Klenk H.P."/>
            <person name="Detter J.C."/>
        </authorList>
    </citation>
    <scope>NUCLEOTIDE SEQUENCE [LARGE SCALE GENOMIC DNA]</scope>
    <source>
        <strain evidence="11">ATCC 43812 / DSM 4252 / R-10</strain>
        <plasmid evidence="10">pRMAR01</plasmid>
    </source>
</reference>
<keyword evidence="11" id="KW-1185">Reference proteome</keyword>
<comment type="similarity">
    <text evidence="2">In the central section; belongs to the CRISPR-associated helicase Cas3 family.</text>
</comment>
<dbReference type="SMART" id="SM00487">
    <property type="entry name" value="DEXDc"/>
    <property type="match status" value="1"/>
</dbReference>
<protein>
    <submittedName>
        <fullName evidence="10">CRISPR-associated helicase Cas3, Anaes-subtype</fullName>
    </submittedName>
</protein>
<dbReference type="NCBIfam" id="TIGR02621">
    <property type="entry name" value="cas3_GSU0051"/>
    <property type="match status" value="1"/>
</dbReference>
<evidence type="ECO:0000256" key="5">
    <source>
        <dbReference type="ARBA" id="ARBA00022801"/>
    </source>
</evidence>
<dbReference type="EMBL" id="CP001808">
    <property type="protein sequence ID" value="ACY49676.1"/>
    <property type="molecule type" value="Genomic_DNA"/>
</dbReference>
<dbReference type="InterPro" id="IPR006483">
    <property type="entry name" value="CRISPR-assoc_Cas3_HD"/>
</dbReference>
<evidence type="ECO:0000256" key="7">
    <source>
        <dbReference type="ARBA" id="ARBA00022840"/>
    </source>
</evidence>
<sequence>MIERNQFADFFQELTGFEPFGWQIELAERVLTEGWPKWLALPTGAGKTMVLPVAIFEAAYRAQRCERVPRRFFYVVDRRIVVDSSYDLAERIARKLQEALERQDVVGEVARVLRDMAQSDRPLDVVRLRGGGFMERDWVTSPLQPVIVTSTVDQFGSRLLFRGYGYGRSWLNALPVQAALCCCDSMVFLDEAHQSEAFRQTLEAVEQLRMQGQEAKQIVGPFRVVLLSATPRVGGDQVWVPAGLQDDERLRPRLTAEKLVRFHKLSDERFEEGIAEKTRALIEEAPDARIIGVIVNRVHRARKVFRLLRGQGNGRWEVLLLTGRIRPLDRDRLLQQWLDYLKADPERPVSDRPLIVVATQTIEVGADLDFDVMVTEVAALDALLQRLGRLNRLGRRKRALCYVVASEEQLKKKHEDFVYGSALASTARLLKEVCGRSGCNLNWESAHELREGLEGPLEGFLSPAPDAPLLSAAYLDLLVQTSPLPEPDIDVAPFLHGLRRTIPEVQVVWRADLSEEGPKTWPEIVSALPPKSTEAIALPIWSVRSWLKEAKVGDFADTEGVAAEASDSSGSSRLCLRWTDEGGEVVEADQIRPGDILVVPTSYGGCDEFGWDPEAKSEPVDLAEEAAYEEEQVLRLHPALLRQWLEDEVVQQHALVLLQGLREWLEAQDHEQAEQLGMELLTLLAEHARWPWIRELSDQKLSEQQHWKWTLYARRGVLLLGRGLSEHRLSEATGRQVSLEAHQEAVAWLARTYAEALQLPCVNAFERSGQNHDVGKGYPRFQAMLYGDWTPVNAGAPLLAKSGMDSRDWRALRQSRELAGLPPGWRHEMLSAFMLERLAKVEDDLILHLVAAHHGGARPYLPPVLDMQPLEFTMQVNGQQVRCNGEIAPDWLAQTVPKRFWQMVDRFGWWGCAYLEAILRMADWMVSKSEAQP</sequence>
<keyword evidence="8" id="KW-0051">Antiviral defense</keyword>
<dbReference type="InterPro" id="IPR054712">
    <property type="entry name" value="Cas3-like_dom"/>
</dbReference>